<dbReference type="SUPFAM" id="SSF51735">
    <property type="entry name" value="NAD(P)-binding Rossmann-fold domains"/>
    <property type="match status" value="2"/>
</dbReference>
<gene>
    <name evidence="6" type="ORF">M6D93_16255</name>
</gene>
<feature type="domain" description="RCK N-terminal" evidence="4">
    <location>
        <begin position="11"/>
        <end position="130"/>
    </location>
</feature>
<comment type="subcellular location">
    <subcellularLocation>
        <location evidence="1">Cell membrane</location>
        <topology evidence="1">Multi-pass membrane protein</topology>
    </subcellularLocation>
</comment>
<dbReference type="EMBL" id="CP097332">
    <property type="protein sequence ID" value="UQX87840.1"/>
    <property type="molecule type" value="Genomic_DNA"/>
</dbReference>
<reference evidence="6" key="1">
    <citation type="journal article" date="2018" name="Int. J. Syst. Evol. Microbiol.">
        <title>Jatrophihabitans telluris sp. nov., isolated from sediment soil of lava forest wetlands and the emended description of the genus Jatrophihabitans.</title>
        <authorList>
            <person name="Lee K.C."/>
            <person name="Suh M.K."/>
            <person name="Eom M.K."/>
            <person name="Kim K.K."/>
            <person name="Kim J.S."/>
            <person name="Kim D.S."/>
            <person name="Ko S.H."/>
            <person name="Shin Y.K."/>
            <person name="Lee J.S."/>
        </authorList>
    </citation>
    <scope>NUCLEOTIDE SEQUENCE</scope>
    <source>
        <strain evidence="6">N237</strain>
    </source>
</reference>
<dbReference type="RefSeq" id="WP_249770761.1">
    <property type="nucleotide sequence ID" value="NZ_CP097332.1"/>
</dbReference>
<dbReference type="SUPFAM" id="SSF81324">
    <property type="entry name" value="Voltage-gated potassium channels"/>
    <property type="match status" value="1"/>
</dbReference>
<protein>
    <submittedName>
        <fullName evidence="6">NAD-binding protein</fullName>
    </submittedName>
</protein>
<evidence type="ECO:0000256" key="1">
    <source>
        <dbReference type="ARBA" id="ARBA00004651"/>
    </source>
</evidence>
<dbReference type="Proteomes" id="UP001056336">
    <property type="component" value="Chromosome"/>
</dbReference>
<dbReference type="PROSITE" id="PS51201">
    <property type="entry name" value="RCK_N"/>
    <property type="match status" value="2"/>
</dbReference>
<dbReference type="PANTHER" id="PTHR43833">
    <property type="entry name" value="POTASSIUM CHANNEL PROTEIN 2-RELATED-RELATED"/>
    <property type="match status" value="1"/>
</dbReference>
<evidence type="ECO:0000313" key="6">
    <source>
        <dbReference type="EMBL" id="UQX87840.1"/>
    </source>
</evidence>
<dbReference type="Gene3D" id="3.40.50.720">
    <property type="entry name" value="NAD(P)-binding Rossmann-like Domain"/>
    <property type="match status" value="2"/>
</dbReference>
<dbReference type="Gene3D" id="1.10.287.70">
    <property type="match status" value="1"/>
</dbReference>
<keyword evidence="3" id="KW-0812">Transmembrane</keyword>
<dbReference type="Pfam" id="PF07885">
    <property type="entry name" value="Ion_trans_2"/>
    <property type="match status" value="1"/>
</dbReference>
<feature type="transmembrane region" description="Helical" evidence="3">
    <location>
        <begin position="268"/>
        <end position="291"/>
    </location>
</feature>
<dbReference type="SUPFAM" id="SSF116726">
    <property type="entry name" value="TrkA C-terminal domain-like"/>
    <property type="match status" value="1"/>
</dbReference>
<evidence type="ECO:0000256" key="2">
    <source>
        <dbReference type="SAM" id="MobiDB-lite"/>
    </source>
</evidence>
<feature type="region of interest" description="Disordered" evidence="2">
    <location>
        <begin position="561"/>
        <end position="588"/>
    </location>
</feature>
<dbReference type="PANTHER" id="PTHR43833:SF11">
    <property type="entry name" value="VOLTAGE-GATED POTASSIUM CHANNEL KCH"/>
    <property type="match status" value="1"/>
</dbReference>
<sequence>MTAPDEPNGRAGHVIVCGLTDVALRIIEQLHAAGEQITVLHDAPDPRLTRTVAELGIELLVGDARRPEVLLRAELHTAQALVSVSDADLFNLEVALLVRESAPEVRLVVQLTNQNVARAVERLTGPGSVLDTAALASPAFVEACLGQRDHELVVEHESFLVTERVVERHANLRSAYGDLAPIAVVATDGRVTIAPGRDLMVEPGDRVSLIGSPSDFAERREPAGPGRAVRVDLGGRAPHWQESNWHESPTARLVRRVRRALADIERAFWLSLAALFGFGALSTGVLILGYNGPRHERMTPLDAVYFTTETLTTVGFGDFYFAKQHLWLRMWAIGLMIVGATLVTILYARLTDLLISRRISINAGRRLAEELSGHVILIGLGSVGLRVLEQLKALGRDVVVLERDEDNRYLSIARTLGVPVIIGDSTLRQNLQAANLTSASAVAVLTSNDLANIETGLAVDELLADRRTDVPVVMRVFDRRLAHTLEAAFNFHNVRSPSALAAPFFVGAALGLSIMSTFYVEGQPFLLGRLDITADGGLRGQPMAGLGARIRVIAIGRGGPAGPAGAAGPDGGSRLEHPPRRDTRFEPGDRAYLVGPYEELLQVLGHERGARPRT</sequence>
<evidence type="ECO:0000313" key="7">
    <source>
        <dbReference type="Proteomes" id="UP001056336"/>
    </source>
</evidence>
<dbReference type="InterPro" id="IPR050721">
    <property type="entry name" value="Trk_Ktr_HKT_K-transport"/>
</dbReference>
<feature type="transmembrane region" description="Helical" evidence="3">
    <location>
        <begin position="328"/>
        <end position="350"/>
    </location>
</feature>
<organism evidence="6 7">
    <name type="scientific">Jatrophihabitans telluris</name>
    <dbReference type="NCBI Taxonomy" id="2038343"/>
    <lineage>
        <taxon>Bacteria</taxon>
        <taxon>Bacillati</taxon>
        <taxon>Actinomycetota</taxon>
        <taxon>Actinomycetes</taxon>
        <taxon>Jatrophihabitantales</taxon>
        <taxon>Jatrophihabitantaceae</taxon>
        <taxon>Jatrophihabitans</taxon>
    </lineage>
</organism>
<keyword evidence="3" id="KW-0472">Membrane</keyword>
<name>A0ABY4QY43_9ACTN</name>
<feature type="transmembrane region" description="Helical" evidence="3">
    <location>
        <begin position="500"/>
        <end position="520"/>
    </location>
</feature>
<dbReference type="InterPro" id="IPR036721">
    <property type="entry name" value="RCK_C_sf"/>
</dbReference>
<evidence type="ECO:0000259" key="4">
    <source>
        <dbReference type="PROSITE" id="PS51201"/>
    </source>
</evidence>
<dbReference type="InterPro" id="IPR013099">
    <property type="entry name" value="K_chnl_dom"/>
</dbReference>
<keyword evidence="7" id="KW-1185">Reference proteome</keyword>
<feature type="domain" description="RCK C-terminal" evidence="5">
    <location>
        <begin position="515"/>
        <end position="609"/>
    </location>
</feature>
<evidence type="ECO:0000259" key="5">
    <source>
        <dbReference type="PROSITE" id="PS51202"/>
    </source>
</evidence>
<proteinExistence type="predicted"/>
<dbReference type="InterPro" id="IPR003148">
    <property type="entry name" value="RCK_N"/>
</dbReference>
<reference evidence="6" key="2">
    <citation type="submission" date="2022-05" db="EMBL/GenBank/DDBJ databases">
        <authorList>
            <person name="Kim J.-S."/>
            <person name="Lee K."/>
            <person name="Suh M."/>
            <person name="Eom M."/>
            <person name="Kim J.-S."/>
            <person name="Kim D.-S."/>
            <person name="Ko S.-H."/>
            <person name="Shin Y."/>
            <person name="Lee J.-S."/>
        </authorList>
    </citation>
    <scope>NUCLEOTIDE SEQUENCE</scope>
    <source>
        <strain evidence="6">N237</strain>
    </source>
</reference>
<dbReference type="PROSITE" id="PS51202">
    <property type="entry name" value="RCK_C"/>
    <property type="match status" value="1"/>
</dbReference>
<keyword evidence="3" id="KW-1133">Transmembrane helix</keyword>
<dbReference type="InterPro" id="IPR006037">
    <property type="entry name" value="RCK_C"/>
</dbReference>
<evidence type="ECO:0000256" key="3">
    <source>
        <dbReference type="SAM" id="Phobius"/>
    </source>
</evidence>
<dbReference type="Pfam" id="PF02254">
    <property type="entry name" value="TrkA_N"/>
    <property type="match status" value="2"/>
</dbReference>
<feature type="domain" description="RCK N-terminal" evidence="4">
    <location>
        <begin position="372"/>
        <end position="494"/>
    </location>
</feature>
<feature type="compositionally biased region" description="Basic and acidic residues" evidence="2">
    <location>
        <begin position="573"/>
        <end position="588"/>
    </location>
</feature>
<accession>A0ABY4QY43</accession>
<dbReference type="InterPro" id="IPR036291">
    <property type="entry name" value="NAD(P)-bd_dom_sf"/>
</dbReference>